<dbReference type="InterPro" id="IPR036812">
    <property type="entry name" value="NAD(P)_OxRdtase_dom_sf"/>
</dbReference>
<accession>A0AAU7CAH8</accession>
<evidence type="ECO:0000259" key="1">
    <source>
        <dbReference type="Pfam" id="PF00248"/>
    </source>
</evidence>
<dbReference type="PANTHER" id="PTHR43312:SF1">
    <property type="entry name" value="NADP-DEPENDENT OXIDOREDUCTASE DOMAIN-CONTAINING PROTEIN"/>
    <property type="match status" value="1"/>
</dbReference>
<dbReference type="PRINTS" id="PR00069">
    <property type="entry name" value="ALDKETRDTASE"/>
</dbReference>
<dbReference type="PROSITE" id="PS51318">
    <property type="entry name" value="TAT"/>
    <property type="match status" value="1"/>
</dbReference>
<dbReference type="PANTHER" id="PTHR43312">
    <property type="entry name" value="D-THREO-ALDOSE 1-DEHYDROGENASE"/>
    <property type="match status" value="1"/>
</dbReference>
<proteinExistence type="predicted"/>
<dbReference type="InterPro" id="IPR023210">
    <property type="entry name" value="NADP_OxRdtase_dom"/>
</dbReference>
<dbReference type="InterPro" id="IPR020471">
    <property type="entry name" value="AKR"/>
</dbReference>
<dbReference type="EMBL" id="CP155447">
    <property type="protein sequence ID" value="XBH02128.1"/>
    <property type="molecule type" value="Genomic_DNA"/>
</dbReference>
<name>A0AAU7CAH8_9BACT</name>
<organism evidence="2">
    <name type="scientific">Singulisphaera sp. Ch08</name>
    <dbReference type="NCBI Taxonomy" id="3120278"/>
    <lineage>
        <taxon>Bacteria</taxon>
        <taxon>Pseudomonadati</taxon>
        <taxon>Planctomycetota</taxon>
        <taxon>Planctomycetia</taxon>
        <taxon>Isosphaerales</taxon>
        <taxon>Isosphaeraceae</taxon>
        <taxon>Singulisphaera</taxon>
    </lineage>
</organism>
<dbReference type="InterPro" id="IPR006311">
    <property type="entry name" value="TAT_signal"/>
</dbReference>
<dbReference type="SUPFAM" id="SSF51430">
    <property type="entry name" value="NAD(P)-linked oxidoreductase"/>
    <property type="match status" value="1"/>
</dbReference>
<sequence>MSDDQTNSPDRREFLQAGALATAAALGAATGLQAQNEAAKPTTLPKRKLGKTGVEITLLEMGTGALRERGVLDRLLRLAYASGVRTFDTANLYGTEPGFKKWFEQAPEVRKDVVLVTKDEVDTPKQMLKMLDQRLEALGTDYVDFYFVHGLGDHHTLDESINFVKGQEFKETAEAIRKSGKAKFVGFSTHHKDRAQTIQAAAEGGIVDAIMLMYTPWLDKDSPLNKALDTCYSKGVGLISMKQVAGQFPAKPKFNVLEEVVRRAPMLAERKLSPYQGLLHAIWTDERISGSCVSIKTTEQLREDADAARRYEPLKTTEIEQLRDAALAFGPTLCADCDGRCSVAAGTKAELGDLTRFLTYHEHHGIRVEARRQYAALSPEARDWAGADLEAARAACPNKLNFAKLLPDADRYLA</sequence>
<dbReference type="Pfam" id="PF00248">
    <property type="entry name" value="Aldo_ket_red"/>
    <property type="match status" value="1"/>
</dbReference>
<evidence type="ECO:0000313" key="2">
    <source>
        <dbReference type="EMBL" id="XBH02128.1"/>
    </source>
</evidence>
<dbReference type="GO" id="GO:0016491">
    <property type="term" value="F:oxidoreductase activity"/>
    <property type="evidence" value="ECO:0007669"/>
    <property type="project" value="InterPro"/>
</dbReference>
<gene>
    <name evidence="2" type="ORF">V5E97_27895</name>
</gene>
<reference evidence="2" key="1">
    <citation type="submission" date="2024-05" db="EMBL/GenBank/DDBJ databases">
        <title>Planctomycetes of the genus Singulisphaera possess chitinolytic capabilities.</title>
        <authorList>
            <person name="Ivanova A."/>
        </authorList>
    </citation>
    <scope>NUCLEOTIDE SEQUENCE</scope>
    <source>
        <strain evidence="2">Ch08T</strain>
    </source>
</reference>
<dbReference type="AlphaFoldDB" id="A0AAU7CAH8"/>
<dbReference type="InterPro" id="IPR053135">
    <property type="entry name" value="AKR2_Oxidoreductase"/>
</dbReference>
<dbReference type="Gene3D" id="3.20.20.100">
    <property type="entry name" value="NADP-dependent oxidoreductase domain"/>
    <property type="match status" value="1"/>
</dbReference>
<dbReference type="RefSeq" id="WP_406694871.1">
    <property type="nucleotide sequence ID" value="NZ_CP155447.1"/>
</dbReference>
<feature type="domain" description="NADP-dependent oxidoreductase" evidence="1">
    <location>
        <begin position="74"/>
        <end position="249"/>
    </location>
</feature>
<protein>
    <submittedName>
        <fullName evidence="2">Aldo/keto reductase</fullName>
    </submittedName>
</protein>